<evidence type="ECO:0000313" key="2">
    <source>
        <dbReference type="Proteomes" id="UP001148629"/>
    </source>
</evidence>
<evidence type="ECO:0000313" key="1">
    <source>
        <dbReference type="EMBL" id="KAJ3540849.1"/>
    </source>
</evidence>
<sequence length="573" mass="64720">MFVYQGKLNWLDYADNETFTIIFPKGVVRVDDPVYLFSQWTQDSEGAKKGNWFQTIIVQDLKKHPKSNDVTFTLPGAWYKFVITTEQNYAKIKVDMSNRTGAKESTVLNREWQAQGEPAKGASLRIWTGNITWRDNAVNEQAIFMLPEGYGDGRPVVSSWQWTKDGSGNYKTPSFKGASMKALQSDSGFAKFSFNAYYDITCTWELNTEKLAVKLKGDGQEAEVGKLDLAAKIEAHTHDFDPVEVVLPSKKELEVRLPQPQSSLLRTLEPLPFPRTLHEVLTQTYAFVDQAGYLAIQAQNRFTALDTDYHNQLGLVDSLKKDKENLENQAKSLTGSLNGANAKTAELKDQLAKALAEATRKQKDLEETIKGLRNHDIKDEALIKKLECDLNEANTKIAALQKGLDALKVEKQELLAKIKTKQTEISQLEIKRTELDNALKVQKDLNNKLEKDVLNLTKERDALLKANNGLQRDLGITKGQLDDTTKTLQATAEGLTKTQLKLDATEAELKALEKTLKYNKEMLENRDLDLDAARRKFSDKSDHMVRIANEYEDRLSRSGLPYKDLAAELREIL</sequence>
<proteinExistence type="predicted"/>
<protein>
    <submittedName>
        <fullName evidence="1">Uncharacterized protein</fullName>
    </submittedName>
</protein>
<reference evidence="1" key="1">
    <citation type="submission" date="2022-08" db="EMBL/GenBank/DDBJ databases">
        <title>Genome Sequence of Fusarium decemcellulare.</title>
        <authorList>
            <person name="Buettner E."/>
        </authorList>
    </citation>
    <scope>NUCLEOTIDE SEQUENCE</scope>
    <source>
        <strain evidence="1">Babe19</strain>
    </source>
</reference>
<accession>A0ACC1SJE1</accession>
<keyword evidence="2" id="KW-1185">Reference proteome</keyword>
<dbReference type="EMBL" id="JANRMS010000385">
    <property type="protein sequence ID" value="KAJ3540849.1"/>
    <property type="molecule type" value="Genomic_DNA"/>
</dbReference>
<gene>
    <name evidence="1" type="ORF">NM208_g4879</name>
</gene>
<comment type="caution">
    <text evidence="1">The sequence shown here is derived from an EMBL/GenBank/DDBJ whole genome shotgun (WGS) entry which is preliminary data.</text>
</comment>
<organism evidence="1 2">
    <name type="scientific">Fusarium decemcellulare</name>
    <dbReference type="NCBI Taxonomy" id="57161"/>
    <lineage>
        <taxon>Eukaryota</taxon>
        <taxon>Fungi</taxon>
        <taxon>Dikarya</taxon>
        <taxon>Ascomycota</taxon>
        <taxon>Pezizomycotina</taxon>
        <taxon>Sordariomycetes</taxon>
        <taxon>Hypocreomycetidae</taxon>
        <taxon>Hypocreales</taxon>
        <taxon>Nectriaceae</taxon>
        <taxon>Fusarium</taxon>
        <taxon>Fusarium decemcellulare species complex</taxon>
    </lineage>
</organism>
<name>A0ACC1SJE1_9HYPO</name>
<dbReference type="Proteomes" id="UP001148629">
    <property type="component" value="Unassembled WGS sequence"/>
</dbReference>